<evidence type="ECO:0000259" key="2">
    <source>
        <dbReference type="Pfam" id="PF04782"/>
    </source>
</evidence>
<accession>A0A834U0P3</accession>
<evidence type="ECO:0000313" key="5">
    <source>
        <dbReference type="Proteomes" id="UP000634136"/>
    </source>
</evidence>
<feature type="domain" description="DUF630" evidence="3">
    <location>
        <begin position="1"/>
        <end position="58"/>
    </location>
</feature>
<organism evidence="4 5">
    <name type="scientific">Senna tora</name>
    <dbReference type="NCBI Taxonomy" id="362788"/>
    <lineage>
        <taxon>Eukaryota</taxon>
        <taxon>Viridiplantae</taxon>
        <taxon>Streptophyta</taxon>
        <taxon>Embryophyta</taxon>
        <taxon>Tracheophyta</taxon>
        <taxon>Spermatophyta</taxon>
        <taxon>Magnoliopsida</taxon>
        <taxon>eudicotyledons</taxon>
        <taxon>Gunneridae</taxon>
        <taxon>Pentapetalae</taxon>
        <taxon>rosids</taxon>
        <taxon>fabids</taxon>
        <taxon>Fabales</taxon>
        <taxon>Fabaceae</taxon>
        <taxon>Caesalpinioideae</taxon>
        <taxon>Cassia clade</taxon>
        <taxon>Senna</taxon>
    </lineage>
</organism>
<comment type="caution">
    <text evidence="4">The sequence shown here is derived from an EMBL/GenBank/DDBJ whole genome shotgun (WGS) entry which is preliminary data.</text>
</comment>
<dbReference type="PANTHER" id="PTHR21450:SF19">
    <property type="entry name" value="F5M15.15"/>
    <property type="match status" value="1"/>
</dbReference>
<dbReference type="PANTHER" id="PTHR21450">
    <property type="entry name" value="PROTEIN ALTERED PHOSPHATE STARVATION RESPONSE 1"/>
    <property type="match status" value="1"/>
</dbReference>
<evidence type="ECO:0000259" key="3">
    <source>
        <dbReference type="Pfam" id="PF04783"/>
    </source>
</evidence>
<reference evidence="4" key="1">
    <citation type="submission" date="2020-09" db="EMBL/GenBank/DDBJ databases">
        <title>Genome-Enabled Discovery of Anthraquinone Biosynthesis in Senna tora.</title>
        <authorList>
            <person name="Kang S.-H."/>
            <person name="Pandey R.P."/>
            <person name="Lee C.-M."/>
            <person name="Sim J.-S."/>
            <person name="Jeong J.-T."/>
            <person name="Choi B.-S."/>
            <person name="Jung M."/>
            <person name="Ginzburg D."/>
            <person name="Zhao K."/>
            <person name="Won S.Y."/>
            <person name="Oh T.-J."/>
            <person name="Yu Y."/>
            <person name="Kim N.-H."/>
            <person name="Lee O.R."/>
            <person name="Lee T.-H."/>
            <person name="Bashyal P."/>
            <person name="Kim T.-S."/>
            <person name="Lee W.-H."/>
            <person name="Kawkins C."/>
            <person name="Kim C.-K."/>
            <person name="Kim J.S."/>
            <person name="Ahn B.O."/>
            <person name="Rhee S.Y."/>
            <person name="Sohng J.K."/>
        </authorList>
    </citation>
    <scope>NUCLEOTIDE SEQUENCE</scope>
    <source>
        <tissue evidence="4">Leaf</tissue>
    </source>
</reference>
<dbReference type="AlphaFoldDB" id="A0A834U0P3"/>
<evidence type="ECO:0000256" key="1">
    <source>
        <dbReference type="SAM" id="MobiDB-lite"/>
    </source>
</evidence>
<proteinExistence type="predicted"/>
<feature type="compositionally biased region" description="Basic and acidic residues" evidence="1">
    <location>
        <begin position="93"/>
        <end position="108"/>
    </location>
</feature>
<dbReference type="Proteomes" id="UP000634136">
    <property type="component" value="Unassembled WGS sequence"/>
</dbReference>
<evidence type="ECO:0000313" key="4">
    <source>
        <dbReference type="EMBL" id="KAF7829495.1"/>
    </source>
</evidence>
<feature type="region of interest" description="Disordered" evidence="1">
    <location>
        <begin position="64"/>
        <end position="108"/>
    </location>
</feature>
<dbReference type="InterPro" id="IPR006867">
    <property type="entry name" value="DUF632"/>
</dbReference>
<dbReference type="Pfam" id="PF04782">
    <property type="entry name" value="DUF632"/>
    <property type="match status" value="1"/>
</dbReference>
<keyword evidence="5" id="KW-1185">Reference proteome</keyword>
<dbReference type="InterPro" id="IPR006868">
    <property type="entry name" value="DUF630"/>
</dbReference>
<protein>
    <submittedName>
        <fullName evidence="4">Nitrate regulatory gene2 protein</fullName>
    </submittedName>
</protein>
<name>A0A834U0P3_9FABA</name>
<sequence>MGCNTSRLDGLPAVALCRDRCKFLDEALRQSYALADAHVAHMHSLKTLAPALYTFFHHTEDPGVTNSQDAVDNTKSHPQLTKSPPRAASDSHIQLHSETETETEINRDKDFQFFNPTSRYDYLNHDTVSDDVVFMNYVQPPSPPPPTSSAWDFFNFFETFDKYDARFSPSPDVHKEHQRSSHHSFNNKATQVVDGGATKAENGDPEEVKTDSTANVKSPKAVMKEIQILLERASDSGNPILEMLDVGKLRYHKKIAVNPVSCKMMHVFTPSVSSKPPLGQRRESGCQGIDKDKGFCYGNLSSTLNKLSMWENKLYHEVKAEEKLHILHEKKCRQLIRMNKKGADAQKVDSIETLIRILSTKMRISIQVVDNISTTICKLREEELWPQINQFILRFLGMWKDMVECYRRQNEKIEEAKSIAFNRKLISKAQVDAAIRLKSELQNWNLSFSDWIYAQKCYVKALNGWLLRFLQYDPEEIADSTAPMSPGAPSVIVICNKWSQAVDKLWEKDVIEAVNELISCINELLEKYVSELEQKLTVDKELEKKMKMLEREEHKMHKVVQARERKMVSIGREESDALLAEEAVRHAQLFDTVNLESGLKHIFAAMHSFTAISASVYEQLCQHIQQHNQHVLGESDRVH</sequence>
<dbReference type="OrthoDB" id="658187at2759"/>
<feature type="compositionally biased region" description="Polar residues" evidence="1">
    <location>
        <begin position="64"/>
        <end position="82"/>
    </location>
</feature>
<dbReference type="Pfam" id="PF04783">
    <property type="entry name" value="DUF630"/>
    <property type="match status" value="1"/>
</dbReference>
<dbReference type="EMBL" id="JAAIUW010000005">
    <property type="protein sequence ID" value="KAF7829495.1"/>
    <property type="molecule type" value="Genomic_DNA"/>
</dbReference>
<gene>
    <name evidence="4" type="ORF">G2W53_011828</name>
</gene>
<feature type="domain" description="DUF632" evidence="2">
    <location>
        <begin position="221"/>
        <end position="522"/>
    </location>
</feature>